<evidence type="ECO:0000256" key="2">
    <source>
        <dbReference type="SAM" id="MobiDB-lite"/>
    </source>
</evidence>
<evidence type="ECO:0000313" key="5">
    <source>
        <dbReference type="Proteomes" id="UP000053599"/>
    </source>
</evidence>
<protein>
    <recommendedName>
        <fullName evidence="3">C2H2-type domain-containing protein</fullName>
    </recommendedName>
</protein>
<keyword evidence="1" id="KW-0479">Metal-binding</keyword>
<evidence type="ECO:0000313" key="4">
    <source>
        <dbReference type="EMBL" id="KIV86136.1"/>
    </source>
</evidence>
<feature type="region of interest" description="Disordered" evidence="2">
    <location>
        <begin position="298"/>
        <end position="325"/>
    </location>
</feature>
<name>A0A0D1XDU1_9EURO</name>
<dbReference type="PROSITE" id="PS50157">
    <property type="entry name" value="ZINC_FINGER_C2H2_2"/>
    <property type="match status" value="1"/>
</dbReference>
<dbReference type="Proteomes" id="UP000053599">
    <property type="component" value="Unassembled WGS sequence"/>
</dbReference>
<dbReference type="InterPro" id="IPR013087">
    <property type="entry name" value="Znf_C2H2_type"/>
</dbReference>
<proteinExistence type="predicted"/>
<dbReference type="PROSITE" id="PS00028">
    <property type="entry name" value="ZINC_FINGER_C2H2_1"/>
    <property type="match status" value="1"/>
</dbReference>
<dbReference type="GO" id="GO:0008270">
    <property type="term" value="F:zinc ion binding"/>
    <property type="evidence" value="ECO:0007669"/>
    <property type="project" value="UniProtKB-KW"/>
</dbReference>
<keyword evidence="1" id="KW-0862">Zinc</keyword>
<organism evidence="4 5">
    <name type="scientific">Exophiala sideris</name>
    <dbReference type="NCBI Taxonomy" id="1016849"/>
    <lineage>
        <taxon>Eukaryota</taxon>
        <taxon>Fungi</taxon>
        <taxon>Dikarya</taxon>
        <taxon>Ascomycota</taxon>
        <taxon>Pezizomycotina</taxon>
        <taxon>Eurotiomycetes</taxon>
        <taxon>Chaetothyriomycetidae</taxon>
        <taxon>Chaetothyriales</taxon>
        <taxon>Herpotrichiellaceae</taxon>
        <taxon>Exophiala</taxon>
    </lineage>
</organism>
<feature type="domain" description="C2H2-type" evidence="3">
    <location>
        <begin position="393"/>
        <end position="421"/>
    </location>
</feature>
<dbReference type="HOGENOM" id="CLU_582695_0_0_1"/>
<feature type="compositionally biased region" description="Basic and acidic residues" evidence="2">
    <location>
        <begin position="7"/>
        <end position="16"/>
    </location>
</feature>
<gene>
    <name evidence="4" type="ORF">PV11_01770</name>
</gene>
<dbReference type="EMBL" id="KN846951">
    <property type="protein sequence ID" value="KIV86136.1"/>
    <property type="molecule type" value="Genomic_DNA"/>
</dbReference>
<evidence type="ECO:0000256" key="1">
    <source>
        <dbReference type="PROSITE-ProRule" id="PRU00042"/>
    </source>
</evidence>
<evidence type="ECO:0000259" key="3">
    <source>
        <dbReference type="PROSITE" id="PS50157"/>
    </source>
</evidence>
<dbReference type="OrthoDB" id="10443364at2759"/>
<reference evidence="4 5" key="1">
    <citation type="submission" date="2015-01" db="EMBL/GenBank/DDBJ databases">
        <title>The Genome Sequence of Exophiala sideris CBS121828.</title>
        <authorList>
            <consortium name="The Broad Institute Genomics Platform"/>
            <person name="Cuomo C."/>
            <person name="de Hoog S."/>
            <person name="Gorbushina A."/>
            <person name="Stielow B."/>
            <person name="Teixiera M."/>
            <person name="Abouelleil A."/>
            <person name="Chapman S.B."/>
            <person name="Priest M."/>
            <person name="Young S.K."/>
            <person name="Wortman J."/>
            <person name="Nusbaum C."/>
            <person name="Birren B."/>
        </authorList>
    </citation>
    <scope>NUCLEOTIDE SEQUENCE [LARGE SCALE GENOMIC DNA]</scope>
    <source>
        <strain evidence="4 5">CBS 121828</strain>
    </source>
</reference>
<accession>A0A0D1XDU1</accession>
<keyword evidence="1" id="KW-0863">Zinc-finger</keyword>
<dbReference type="AlphaFoldDB" id="A0A0D1XDU1"/>
<sequence length="469" mass="50200">MANKRKHDGDDSERPRPAPGIEINFGHVFVSAQDHTNALAALAGPNGLAIRIRHGNVFTTSQQRIDALAEAGAMQAANIVTVGNASGVAIESNGNERNAAGDEEMDGVKDEDGLALQHNLLPDPTLPDNVLAETALPNNALPMITDLPNTALPGAAHSDNALSDNALSDSVLPGNALHDNPLPNDLIGDDPFSSVGYNGDGIVTPPLNPELNVLTTIAPKQADANDDLVITSERPAKRNDVINNQANAVWSNRLRAASKPPSATHSVANNVLNDAMIANKILNARMPANSIAVEEADEEEEAVENNEPVEKTEQQAKGPLPGLGRNRLENGYKGTFHGAYNLPADNMENVESIGEDVVAKIDVGSFFGKGGTERLDKSGFTGSLTFNSTGLVVLCLHCGGMFSSLSGMSKHRKLEHKGCNGRILKQCYSKRVAFQLPKSYVEKDKKFRWDESECLRRYIAELKGVENTK</sequence>
<feature type="region of interest" description="Disordered" evidence="2">
    <location>
        <begin position="1"/>
        <end position="20"/>
    </location>
</feature>